<sequence>MKAPKAGGGRWRWKEYNSRGALGRTGTPGVVLRLLSIRRCLCQGRTRSPSRSVCGYCPSGTVLFLRENNPWSQKSSRPGGTRPKLTSYGGGPLAGYPTPAPALTTLSSGVFDRSSRSSTTHPLLFFVLSATPATILSNIRALYAQIWLRFYILWAQTPTLSDEPGVQASGLAKLLSEIDDE</sequence>
<protein>
    <submittedName>
        <fullName evidence="1">Uncharacterized protein</fullName>
    </submittedName>
</protein>
<accession>A0A067N031</accession>
<name>A0A067N031_BOTB1</name>
<dbReference type="InParanoid" id="A0A067N031"/>
<organism evidence="1 2">
    <name type="scientific">Botryobasidium botryosum (strain FD-172 SS1)</name>
    <dbReference type="NCBI Taxonomy" id="930990"/>
    <lineage>
        <taxon>Eukaryota</taxon>
        <taxon>Fungi</taxon>
        <taxon>Dikarya</taxon>
        <taxon>Basidiomycota</taxon>
        <taxon>Agaricomycotina</taxon>
        <taxon>Agaricomycetes</taxon>
        <taxon>Cantharellales</taxon>
        <taxon>Botryobasidiaceae</taxon>
        <taxon>Botryobasidium</taxon>
    </lineage>
</organism>
<evidence type="ECO:0000313" key="2">
    <source>
        <dbReference type="Proteomes" id="UP000027195"/>
    </source>
</evidence>
<dbReference type="Proteomes" id="UP000027195">
    <property type="component" value="Unassembled WGS sequence"/>
</dbReference>
<evidence type="ECO:0000313" key="1">
    <source>
        <dbReference type="EMBL" id="KDQ17146.1"/>
    </source>
</evidence>
<dbReference type="EMBL" id="KL198025">
    <property type="protein sequence ID" value="KDQ17146.1"/>
    <property type="molecule type" value="Genomic_DNA"/>
</dbReference>
<keyword evidence="2" id="KW-1185">Reference proteome</keyword>
<reference evidence="2" key="1">
    <citation type="journal article" date="2014" name="Proc. Natl. Acad. Sci. U.S.A.">
        <title>Extensive sampling of basidiomycete genomes demonstrates inadequacy of the white-rot/brown-rot paradigm for wood decay fungi.</title>
        <authorList>
            <person name="Riley R."/>
            <person name="Salamov A.A."/>
            <person name="Brown D.W."/>
            <person name="Nagy L.G."/>
            <person name="Floudas D."/>
            <person name="Held B.W."/>
            <person name="Levasseur A."/>
            <person name="Lombard V."/>
            <person name="Morin E."/>
            <person name="Otillar R."/>
            <person name="Lindquist E.A."/>
            <person name="Sun H."/>
            <person name="LaButti K.M."/>
            <person name="Schmutz J."/>
            <person name="Jabbour D."/>
            <person name="Luo H."/>
            <person name="Baker S.E."/>
            <person name="Pisabarro A.G."/>
            <person name="Walton J.D."/>
            <person name="Blanchette R.A."/>
            <person name="Henrissat B."/>
            <person name="Martin F."/>
            <person name="Cullen D."/>
            <person name="Hibbett D.S."/>
            <person name="Grigoriev I.V."/>
        </authorList>
    </citation>
    <scope>NUCLEOTIDE SEQUENCE [LARGE SCALE GENOMIC DNA]</scope>
    <source>
        <strain evidence="2">FD-172 SS1</strain>
    </source>
</reference>
<gene>
    <name evidence="1" type="ORF">BOTBODRAFT_186279</name>
</gene>
<dbReference type="HOGENOM" id="CLU_1488764_0_0_1"/>
<dbReference type="AlphaFoldDB" id="A0A067N031"/>
<proteinExistence type="predicted"/>